<accession>A0A6C0CCC5</accession>
<protein>
    <submittedName>
        <fullName evidence="1">Uncharacterized protein</fullName>
    </submittedName>
</protein>
<evidence type="ECO:0000313" key="1">
    <source>
        <dbReference type="EMBL" id="QHT01184.1"/>
    </source>
</evidence>
<name>A0A6C0CCC5_9ZZZZ</name>
<reference evidence="1" key="1">
    <citation type="journal article" date="2020" name="Nature">
        <title>Giant virus diversity and host interactions through global metagenomics.</title>
        <authorList>
            <person name="Schulz F."/>
            <person name="Roux S."/>
            <person name="Paez-Espino D."/>
            <person name="Jungbluth S."/>
            <person name="Walsh D.A."/>
            <person name="Denef V.J."/>
            <person name="McMahon K.D."/>
            <person name="Konstantinidis K.T."/>
            <person name="Eloe-Fadrosh E.A."/>
            <person name="Kyrpides N.C."/>
            <person name="Woyke T."/>
        </authorList>
    </citation>
    <scope>NUCLEOTIDE SEQUENCE</scope>
    <source>
        <strain evidence="1">GVMAG-M-3300020192-26</strain>
    </source>
</reference>
<organism evidence="1">
    <name type="scientific">viral metagenome</name>
    <dbReference type="NCBI Taxonomy" id="1070528"/>
    <lineage>
        <taxon>unclassified sequences</taxon>
        <taxon>metagenomes</taxon>
        <taxon>organismal metagenomes</taxon>
    </lineage>
</organism>
<dbReference type="AlphaFoldDB" id="A0A6C0CCC5"/>
<dbReference type="EMBL" id="MN739365">
    <property type="protein sequence ID" value="QHT01184.1"/>
    <property type="molecule type" value="Genomic_DNA"/>
</dbReference>
<proteinExistence type="predicted"/>
<sequence length="184" mass="21551">MKKILIDCYSLKPFTTNFDDVTVLFAQIMELDYLWELFTVTDNILSFVTKKDQNRLFDALLVSGKMGPKIYATYLHRIDLCSVQKYLSTNTFSTKLGGVIEHLKSMQDFELINKYIAAFDDFDKILNIALHHKDIDMFYYLSTNENMKVDNLMIEEGMEIDDVPIDEKIDPLFNMRDRKPRAAY</sequence>